<dbReference type="AlphaFoldDB" id="F2IEL8"/>
<gene>
    <name evidence="1" type="ordered locus">Fluta_2573</name>
</gene>
<proteinExistence type="predicted"/>
<dbReference type="RefSeq" id="WP_013687327.1">
    <property type="nucleotide sequence ID" value="NC_015321.1"/>
</dbReference>
<dbReference type="STRING" id="755732.Fluta_2573"/>
<dbReference type="EMBL" id="CP002542">
    <property type="protein sequence ID" value="AEA44557.1"/>
    <property type="molecule type" value="Genomic_DNA"/>
</dbReference>
<accession>F2IEL8</accession>
<organism evidence="1 2">
    <name type="scientific">Fluviicola taffensis (strain DSM 16823 / NCIMB 13979 / RW262)</name>
    <dbReference type="NCBI Taxonomy" id="755732"/>
    <lineage>
        <taxon>Bacteria</taxon>
        <taxon>Pseudomonadati</taxon>
        <taxon>Bacteroidota</taxon>
        <taxon>Flavobacteriia</taxon>
        <taxon>Flavobacteriales</taxon>
        <taxon>Crocinitomicaceae</taxon>
        <taxon>Fluviicola</taxon>
    </lineage>
</organism>
<dbReference type="HOGENOM" id="CLU_789298_0_0_10"/>
<evidence type="ECO:0000313" key="2">
    <source>
        <dbReference type="Proteomes" id="UP000007463"/>
    </source>
</evidence>
<evidence type="ECO:0008006" key="3">
    <source>
        <dbReference type="Google" id="ProtNLM"/>
    </source>
</evidence>
<dbReference type="Proteomes" id="UP000007463">
    <property type="component" value="Chromosome"/>
</dbReference>
<sequence precursor="true">MLGIDKYGQMYLAMIGAFGNPEAQSKICNENGISLVQWDEANAHYTAKMSDVSDMGQTAMALAKYMMPHNAPGAPKDDTPVDFIAIDVRLYVNENNVQMAEFINGDRHVILQYGVDNDPNDEFIANYVQGRVHMLVNDQSYSIYGGVERVELFRNNLIFHFDQEGKERMKRDTLTITFLISNTKYGYLERTLYHMYKDHPVLVLSKEKPSEIENWNGIEYDLTRGSFGFENGGIVNLRTNIGNLQETGKYNQSVAITFEKEGTSKELFEAFLNEMMAVMEADYESIISMIIIEDEKNELFLYTQLSERDFMERVNTALCYLPNLALGFSAEPDTEWVHYKACLQDYLDSRS</sequence>
<reference evidence="1 2" key="1">
    <citation type="journal article" date="2011" name="Stand. Genomic Sci.">
        <title>Complete genome sequence of the gliding freshwater bacterium Fluviicola taffensis type strain (RW262).</title>
        <authorList>
            <person name="Woyke T."/>
            <person name="Chertkov O."/>
            <person name="Lapidus A."/>
            <person name="Nolan M."/>
            <person name="Lucas S."/>
            <person name="Del Rio T.G."/>
            <person name="Tice H."/>
            <person name="Cheng J.F."/>
            <person name="Tapia R."/>
            <person name="Han C."/>
            <person name="Goodwin L."/>
            <person name="Pitluck S."/>
            <person name="Liolios K."/>
            <person name="Pagani I."/>
            <person name="Ivanova N."/>
            <person name="Huntemann M."/>
            <person name="Mavromatis K."/>
            <person name="Mikhailova N."/>
            <person name="Pati A."/>
            <person name="Chen A."/>
            <person name="Palaniappan K."/>
            <person name="Land M."/>
            <person name="Hauser L."/>
            <person name="Brambilla E.M."/>
            <person name="Rohde M."/>
            <person name="Mwirichia R."/>
            <person name="Sikorski J."/>
            <person name="Tindall B.J."/>
            <person name="Goker M."/>
            <person name="Bristow J."/>
            <person name="Eisen J.A."/>
            <person name="Markowitz V."/>
            <person name="Hugenholtz P."/>
            <person name="Klenk H.P."/>
            <person name="Kyrpides N.C."/>
        </authorList>
    </citation>
    <scope>NUCLEOTIDE SEQUENCE [LARGE SCALE GENOMIC DNA]</scope>
    <source>
        <strain evidence="2">DSM 16823 / RW262 / RW262</strain>
    </source>
</reference>
<name>F2IEL8_FLUTR</name>
<keyword evidence="2" id="KW-1185">Reference proteome</keyword>
<dbReference type="KEGG" id="fte:Fluta_2573"/>
<reference evidence="2" key="2">
    <citation type="submission" date="2011-02" db="EMBL/GenBank/DDBJ databases">
        <title>The complete genome of Fluviicola taffensis DSM 16823.</title>
        <authorList>
            <consortium name="US DOE Joint Genome Institute (JGI-PGF)"/>
            <person name="Lucas S."/>
            <person name="Copeland A."/>
            <person name="Lapidus A."/>
            <person name="Bruce D."/>
            <person name="Goodwin L."/>
            <person name="Pitluck S."/>
            <person name="Kyrpides N."/>
            <person name="Mavromatis K."/>
            <person name="Ivanova N."/>
            <person name="Mikhailova N."/>
            <person name="Pagani I."/>
            <person name="Chertkov O."/>
            <person name="Detter J.C."/>
            <person name="Han C."/>
            <person name="Tapia R."/>
            <person name="Land M."/>
            <person name="Hauser L."/>
            <person name="Markowitz V."/>
            <person name="Cheng J.-F."/>
            <person name="Hugenholtz P."/>
            <person name="Woyke T."/>
            <person name="Wu D."/>
            <person name="Tindall B."/>
            <person name="Pomrenke H.G."/>
            <person name="Brambilla E."/>
            <person name="Klenk H.-P."/>
            <person name="Eisen J.A."/>
        </authorList>
    </citation>
    <scope>NUCLEOTIDE SEQUENCE [LARGE SCALE GENOMIC DNA]</scope>
    <source>
        <strain evidence="2">DSM 16823 / RW262 / RW262</strain>
    </source>
</reference>
<protein>
    <recommendedName>
        <fullName evidence="3">DUF695 domain-containing protein</fullName>
    </recommendedName>
</protein>
<evidence type="ECO:0000313" key="1">
    <source>
        <dbReference type="EMBL" id="AEA44557.1"/>
    </source>
</evidence>